<name>A0A7W2FB37_9BURK</name>
<comment type="caution">
    <text evidence="1">The sequence shown here is derived from an EMBL/GenBank/DDBJ whole genome shotgun (WGS) entry which is preliminary data.</text>
</comment>
<keyword evidence="2" id="KW-1185">Reference proteome</keyword>
<proteinExistence type="predicted"/>
<evidence type="ECO:0000313" key="2">
    <source>
        <dbReference type="Proteomes" id="UP000573499"/>
    </source>
</evidence>
<organism evidence="1 2">
    <name type="scientific">Rugamonas apoptosis</name>
    <dbReference type="NCBI Taxonomy" id="2758570"/>
    <lineage>
        <taxon>Bacteria</taxon>
        <taxon>Pseudomonadati</taxon>
        <taxon>Pseudomonadota</taxon>
        <taxon>Betaproteobacteria</taxon>
        <taxon>Burkholderiales</taxon>
        <taxon>Oxalobacteraceae</taxon>
        <taxon>Telluria group</taxon>
        <taxon>Rugamonas</taxon>
    </lineage>
</organism>
<dbReference type="Proteomes" id="UP000573499">
    <property type="component" value="Unassembled WGS sequence"/>
</dbReference>
<sequence length="207" mass="23124">MESTVSLPLHSSTLSRLVAHLRQGNGGPQDLAAAVTDAVNSWICAREVRQQGADADCVRGYQWKSLFLPEGTVLRSWSYGEHNYARVEGDHIIHRGRTVSPNQFAQSFARTTRNAWTDLYIRRPGDERFYLACRLRSEQAKQAKLAAPVAPADDITKFVLALLAAKIPAPIVQLPPAPAPRNVPPGPGWNLPERRKFRYRIEDVAFE</sequence>
<reference evidence="1 2" key="1">
    <citation type="submission" date="2020-07" db="EMBL/GenBank/DDBJ databases">
        <title>Novel species isolated from subtropical streams in China.</title>
        <authorList>
            <person name="Lu H."/>
        </authorList>
    </citation>
    <scope>NUCLEOTIDE SEQUENCE [LARGE SCALE GENOMIC DNA]</scope>
    <source>
        <strain evidence="1 2">LX47W</strain>
    </source>
</reference>
<dbReference type="AlphaFoldDB" id="A0A7W2FB37"/>
<protein>
    <submittedName>
        <fullName evidence="1">Uncharacterized protein</fullName>
    </submittedName>
</protein>
<gene>
    <name evidence="1" type="ORF">H3H39_14875</name>
</gene>
<dbReference type="EMBL" id="JACEZU010000007">
    <property type="protein sequence ID" value="MBA5688329.1"/>
    <property type="molecule type" value="Genomic_DNA"/>
</dbReference>
<evidence type="ECO:0000313" key="1">
    <source>
        <dbReference type="EMBL" id="MBA5688329.1"/>
    </source>
</evidence>
<accession>A0A7W2FB37</accession>
<dbReference type="RefSeq" id="WP_182154178.1">
    <property type="nucleotide sequence ID" value="NZ_JACEZU010000007.1"/>
</dbReference>